<organism evidence="1 2">
    <name type="scientific">Arachis hypogaea</name>
    <name type="common">Peanut</name>
    <dbReference type="NCBI Taxonomy" id="3818"/>
    <lineage>
        <taxon>Eukaryota</taxon>
        <taxon>Viridiplantae</taxon>
        <taxon>Streptophyta</taxon>
        <taxon>Embryophyta</taxon>
        <taxon>Tracheophyta</taxon>
        <taxon>Spermatophyta</taxon>
        <taxon>Magnoliopsida</taxon>
        <taxon>eudicotyledons</taxon>
        <taxon>Gunneridae</taxon>
        <taxon>Pentapetalae</taxon>
        <taxon>rosids</taxon>
        <taxon>fabids</taxon>
        <taxon>Fabales</taxon>
        <taxon>Fabaceae</taxon>
        <taxon>Papilionoideae</taxon>
        <taxon>50 kb inversion clade</taxon>
        <taxon>dalbergioids sensu lato</taxon>
        <taxon>Dalbergieae</taxon>
        <taxon>Pterocarpus clade</taxon>
        <taxon>Arachis</taxon>
    </lineage>
</organism>
<protein>
    <submittedName>
        <fullName evidence="1">Uncharacterized protein</fullName>
    </submittedName>
</protein>
<comment type="caution">
    <text evidence="1">The sequence shown here is derived from an EMBL/GenBank/DDBJ whole genome shotgun (WGS) entry which is preliminary data.</text>
</comment>
<reference evidence="1 2" key="1">
    <citation type="submission" date="2019-01" db="EMBL/GenBank/DDBJ databases">
        <title>Sequencing of cultivated peanut Arachis hypogaea provides insights into genome evolution and oil improvement.</title>
        <authorList>
            <person name="Chen X."/>
        </authorList>
    </citation>
    <scope>NUCLEOTIDE SEQUENCE [LARGE SCALE GENOMIC DNA]</scope>
    <source>
        <strain evidence="2">cv. Fuhuasheng</strain>
        <tissue evidence="1">Leaves</tissue>
    </source>
</reference>
<sequence>MSPLFTNSAKCCRAPDEAIATLFALQDERVSMAATVNCTTVIQQNWQSSTLDDPSLVSVQIVIEDTGESLTAKETFERHSYIRRKFYDSSFVFKHYFMPKIKES</sequence>
<evidence type="ECO:0000313" key="2">
    <source>
        <dbReference type="Proteomes" id="UP000289738"/>
    </source>
</evidence>
<keyword evidence="2" id="KW-1185">Reference proteome</keyword>
<dbReference type="Proteomes" id="UP000289738">
    <property type="component" value="Chromosome A05"/>
</dbReference>
<dbReference type="EMBL" id="SDMP01000005">
    <property type="protein sequence ID" value="RYR57788.1"/>
    <property type="molecule type" value="Genomic_DNA"/>
</dbReference>
<accession>A0A445D3I7</accession>
<dbReference type="AlphaFoldDB" id="A0A445D3I7"/>
<name>A0A445D3I7_ARAHY</name>
<evidence type="ECO:0000313" key="1">
    <source>
        <dbReference type="EMBL" id="RYR57788.1"/>
    </source>
</evidence>
<proteinExistence type="predicted"/>
<gene>
    <name evidence="1" type="ORF">Ahy_A05g023491</name>
</gene>